<dbReference type="PATRIC" id="fig|294.131.peg.6303"/>
<evidence type="ECO:0000259" key="6">
    <source>
        <dbReference type="Pfam" id="PF00669"/>
    </source>
</evidence>
<dbReference type="PANTHER" id="PTHR42792:SF1">
    <property type="entry name" value="FLAGELLAR HOOK-ASSOCIATED PROTEIN 3"/>
    <property type="match status" value="1"/>
</dbReference>
<dbReference type="GO" id="GO:0009424">
    <property type="term" value="C:bacterial-type flagellum hook"/>
    <property type="evidence" value="ECO:0007669"/>
    <property type="project" value="InterPro"/>
</dbReference>
<dbReference type="InterPro" id="IPR001029">
    <property type="entry name" value="Flagellin_N"/>
</dbReference>
<dbReference type="RefSeq" id="WP_046046411.1">
    <property type="nucleotide sequence ID" value="NZ_LACD01000009.1"/>
</dbReference>
<dbReference type="EMBL" id="LACD01000009">
    <property type="protein sequence ID" value="KJZ45172.1"/>
    <property type="molecule type" value="Genomic_DNA"/>
</dbReference>
<evidence type="ECO:0000256" key="1">
    <source>
        <dbReference type="ARBA" id="ARBA00004365"/>
    </source>
</evidence>
<evidence type="ECO:0000313" key="7">
    <source>
        <dbReference type="EMBL" id="KJZ45172.1"/>
    </source>
</evidence>
<proteinExistence type="inferred from homology"/>
<dbReference type="Proteomes" id="UP000033500">
    <property type="component" value="Unassembled WGS sequence"/>
</dbReference>
<dbReference type="NCBIfam" id="TIGR02550">
    <property type="entry name" value="flagell_flgL"/>
    <property type="match status" value="1"/>
</dbReference>
<comment type="subcellular location">
    <subcellularLocation>
        <location evidence="1">Bacterial flagellum</location>
    </subcellularLocation>
    <subcellularLocation>
        <location evidence="2">Secreted</location>
    </subcellularLocation>
</comment>
<dbReference type="Pfam" id="PF00669">
    <property type="entry name" value="Flagellin_N"/>
    <property type="match status" value="1"/>
</dbReference>
<keyword evidence="7" id="KW-0966">Cell projection</keyword>
<evidence type="ECO:0000256" key="2">
    <source>
        <dbReference type="ARBA" id="ARBA00004613"/>
    </source>
</evidence>
<evidence type="ECO:0000256" key="5">
    <source>
        <dbReference type="ARBA" id="ARBA00023143"/>
    </source>
</evidence>
<organism evidence="7 8">
    <name type="scientific">Pseudomonas fluorescens</name>
    <dbReference type="NCBI Taxonomy" id="294"/>
    <lineage>
        <taxon>Bacteria</taxon>
        <taxon>Pseudomonadati</taxon>
        <taxon>Pseudomonadota</taxon>
        <taxon>Gammaproteobacteria</taxon>
        <taxon>Pseudomonadales</taxon>
        <taxon>Pseudomonadaceae</taxon>
        <taxon>Pseudomonas</taxon>
    </lineage>
</organism>
<evidence type="ECO:0000256" key="4">
    <source>
        <dbReference type="ARBA" id="ARBA00022525"/>
    </source>
</evidence>
<dbReference type="InterPro" id="IPR001492">
    <property type="entry name" value="Flagellin"/>
</dbReference>
<sequence>MRISTAQFYESSAANYQKNFANVVKSSEEASSLVRVNTAADDPVGASRLLQLGQQASMLDQFSNNMTTIKATLGQTEAVMTSIGNVLQRAKELALGAGNAGYTDSDRQANASELSQIEEQLLSLMNSKDENGKYIFAGSKGDTVPFSRNTDGTYSYNGDQVTLDLPIGDTQSMATNSTGWAVFQQAINTSRTQSTMTSPTPLVDGGRVVLSNGQVNSDVTYNAKFRGGEPYTVNFLSPTQLEIRDSLGNDVTSEASGNGVFSSTGGAATQTINFRGVDLKLNINLKSGDVPATVFPAVGSPNAYSFTLAAKPDSFNASRAPGNLSTEVVTNTSITNSAAYHASFPEGGAILKFTSPTAFDLYAAPLTANSKPVSSGVLAGNVATASGVAFTLSGVPAPSMLAGDQFSVSVNTHQTQNILDTVNQLKTALSTPTNNDPLAIQKLNAAIGSGIGNLTSGIDQLTSGISSVGGRGASLTTQTDINQSLVLANTQTQGAIRDSDPATVMTRLTLQQTMLQASQLAFSKIAQLGLFNKV</sequence>
<dbReference type="GO" id="GO:0005576">
    <property type="term" value="C:extracellular region"/>
    <property type="evidence" value="ECO:0007669"/>
    <property type="project" value="UniProtKB-SubCell"/>
</dbReference>
<dbReference type="PRINTS" id="PR00207">
    <property type="entry name" value="FLAGELLIN"/>
</dbReference>
<keyword evidence="7" id="KW-0282">Flagellum</keyword>
<evidence type="ECO:0000256" key="3">
    <source>
        <dbReference type="ARBA" id="ARBA00005709"/>
    </source>
</evidence>
<dbReference type="PANTHER" id="PTHR42792">
    <property type="entry name" value="FLAGELLIN"/>
    <property type="match status" value="1"/>
</dbReference>
<dbReference type="InterPro" id="IPR013384">
    <property type="entry name" value="Flagell_FlgL"/>
</dbReference>
<dbReference type="SUPFAM" id="SSF64518">
    <property type="entry name" value="Phase 1 flagellin"/>
    <property type="match status" value="1"/>
</dbReference>
<keyword evidence="7" id="KW-0969">Cilium</keyword>
<dbReference type="GO" id="GO:0071973">
    <property type="term" value="P:bacterial-type flagellum-dependent cell motility"/>
    <property type="evidence" value="ECO:0007669"/>
    <property type="project" value="InterPro"/>
</dbReference>
<name>A0A0F4TP53_PSEFL</name>
<dbReference type="Gene3D" id="1.20.1330.10">
    <property type="entry name" value="f41 fragment of flagellin, N-terminal domain"/>
    <property type="match status" value="2"/>
</dbReference>
<accession>A0A0F4TP53</accession>
<keyword evidence="5" id="KW-0975">Bacterial flagellum</keyword>
<reference evidence="7 8" key="1">
    <citation type="submission" date="2015-03" db="EMBL/GenBank/DDBJ databases">
        <title>Comparative genomics of Pseudomonas insights into diversity of traits involved in vanlence and defense.</title>
        <authorList>
            <person name="Qin Y."/>
        </authorList>
    </citation>
    <scope>NUCLEOTIDE SEQUENCE [LARGE SCALE GENOMIC DNA]</scope>
    <source>
        <strain evidence="7 8">C3</strain>
    </source>
</reference>
<dbReference type="AlphaFoldDB" id="A0A0F4TP53"/>
<evidence type="ECO:0000313" key="8">
    <source>
        <dbReference type="Proteomes" id="UP000033500"/>
    </source>
</evidence>
<dbReference type="GO" id="GO:0005198">
    <property type="term" value="F:structural molecule activity"/>
    <property type="evidence" value="ECO:0007669"/>
    <property type="project" value="InterPro"/>
</dbReference>
<comment type="similarity">
    <text evidence="3">Belongs to the bacterial flagellin family.</text>
</comment>
<dbReference type="NCBIfam" id="NF009361">
    <property type="entry name" value="PRK12717.1"/>
    <property type="match status" value="1"/>
</dbReference>
<keyword evidence="4" id="KW-0964">Secreted</keyword>
<feature type="domain" description="Flagellin N-terminal" evidence="6">
    <location>
        <begin position="3"/>
        <end position="140"/>
    </location>
</feature>
<comment type="caution">
    <text evidence="7">The sequence shown here is derived from an EMBL/GenBank/DDBJ whole genome shotgun (WGS) entry which is preliminary data.</text>
</comment>
<gene>
    <name evidence="7" type="primary">flgL</name>
    <name evidence="7" type="ORF">VC34_10270</name>
</gene>
<protein>
    <submittedName>
        <fullName evidence="7">Flagellar hook protein FlgL</fullName>
    </submittedName>
</protein>